<accession>A0A210Q8J3</accession>
<keyword evidence="2" id="KW-1185">Reference proteome</keyword>
<name>A0A210Q8J3_MIZYE</name>
<comment type="caution">
    <text evidence="1">The sequence shown here is derived from an EMBL/GenBank/DDBJ whole genome shotgun (WGS) entry which is preliminary data.</text>
</comment>
<dbReference type="Proteomes" id="UP000242188">
    <property type="component" value="Unassembled WGS sequence"/>
</dbReference>
<evidence type="ECO:0000313" key="1">
    <source>
        <dbReference type="EMBL" id="OWF45072.1"/>
    </source>
</evidence>
<sequence>MLSSKLSANGVRCLKAADDADILVAQTAVSFSKEQKIAVIGKDTDLLVLLCHHANPNQYPIIFKSDKQVEKK</sequence>
<organism evidence="1 2">
    <name type="scientific">Mizuhopecten yessoensis</name>
    <name type="common">Japanese scallop</name>
    <name type="synonym">Patinopecten yessoensis</name>
    <dbReference type="NCBI Taxonomy" id="6573"/>
    <lineage>
        <taxon>Eukaryota</taxon>
        <taxon>Metazoa</taxon>
        <taxon>Spiralia</taxon>
        <taxon>Lophotrochozoa</taxon>
        <taxon>Mollusca</taxon>
        <taxon>Bivalvia</taxon>
        <taxon>Autobranchia</taxon>
        <taxon>Pteriomorphia</taxon>
        <taxon>Pectinida</taxon>
        <taxon>Pectinoidea</taxon>
        <taxon>Pectinidae</taxon>
        <taxon>Mizuhopecten</taxon>
    </lineage>
</organism>
<gene>
    <name evidence="1" type="ORF">KP79_PYT01608</name>
</gene>
<reference evidence="1 2" key="1">
    <citation type="journal article" date="2017" name="Nat. Ecol. Evol.">
        <title>Scallop genome provides insights into evolution of bilaterian karyotype and development.</title>
        <authorList>
            <person name="Wang S."/>
            <person name="Zhang J."/>
            <person name="Jiao W."/>
            <person name="Li J."/>
            <person name="Xun X."/>
            <person name="Sun Y."/>
            <person name="Guo X."/>
            <person name="Huan P."/>
            <person name="Dong B."/>
            <person name="Zhang L."/>
            <person name="Hu X."/>
            <person name="Sun X."/>
            <person name="Wang J."/>
            <person name="Zhao C."/>
            <person name="Wang Y."/>
            <person name="Wang D."/>
            <person name="Huang X."/>
            <person name="Wang R."/>
            <person name="Lv J."/>
            <person name="Li Y."/>
            <person name="Zhang Z."/>
            <person name="Liu B."/>
            <person name="Lu W."/>
            <person name="Hui Y."/>
            <person name="Liang J."/>
            <person name="Zhou Z."/>
            <person name="Hou R."/>
            <person name="Li X."/>
            <person name="Liu Y."/>
            <person name="Li H."/>
            <person name="Ning X."/>
            <person name="Lin Y."/>
            <person name="Zhao L."/>
            <person name="Xing Q."/>
            <person name="Dou J."/>
            <person name="Li Y."/>
            <person name="Mao J."/>
            <person name="Guo H."/>
            <person name="Dou H."/>
            <person name="Li T."/>
            <person name="Mu C."/>
            <person name="Jiang W."/>
            <person name="Fu Q."/>
            <person name="Fu X."/>
            <person name="Miao Y."/>
            <person name="Liu J."/>
            <person name="Yu Q."/>
            <person name="Li R."/>
            <person name="Liao H."/>
            <person name="Li X."/>
            <person name="Kong Y."/>
            <person name="Jiang Z."/>
            <person name="Chourrout D."/>
            <person name="Li R."/>
            <person name="Bao Z."/>
        </authorList>
    </citation>
    <scope>NUCLEOTIDE SEQUENCE [LARGE SCALE GENOMIC DNA]</scope>
    <source>
        <strain evidence="1 2">PY_sf001</strain>
    </source>
</reference>
<dbReference type="AlphaFoldDB" id="A0A210Q8J3"/>
<evidence type="ECO:0000313" key="2">
    <source>
        <dbReference type="Proteomes" id="UP000242188"/>
    </source>
</evidence>
<protein>
    <submittedName>
        <fullName evidence="1">Uncharacterized protein</fullName>
    </submittedName>
</protein>
<dbReference type="EMBL" id="NEDP02004581">
    <property type="protein sequence ID" value="OWF45072.1"/>
    <property type="molecule type" value="Genomic_DNA"/>
</dbReference>
<proteinExistence type="predicted"/>
<dbReference type="OrthoDB" id="6143200at2759"/>